<dbReference type="OrthoDB" id="344755at2"/>
<dbReference type="Pfam" id="PF18506">
    <property type="entry name" value="RelB-like"/>
    <property type="match status" value="1"/>
</dbReference>
<protein>
    <recommendedName>
        <fullName evidence="3">Prevent-host-death family protein</fullName>
    </recommendedName>
</protein>
<dbReference type="EMBL" id="LPUF01000001">
    <property type="protein sequence ID" value="OQK16746.1"/>
    <property type="molecule type" value="Genomic_DNA"/>
</dbReference>
<dbReference type="Proteomes" id="UP000191980">
    <property type="component" value="Unassembled WGS sequence"/>
</dbReference>
<accession>A0A1V8M5H3</accession>
<keyword evidence="2" id="KW-1185">Reference proteome</keyword>
<dbReference type="AlphaFoldDB" id="A0A1V8M5H3"/>
<evidence type="ECO:0008006" key="3">
    <source>
        <dbReference type="Google" id="ProtNLM"/>
    </source>
</evidence>
<gene>
    <name evidence="1" type="ORF">AU255_02230</name>
</gene>
<sequence>MHEQFITDKSGQKISVILPIHEYNELLEDLKDLATVAELKNEPTVSLDSVIKKLKANDLL</sequence>
<organism evidence="1 2">
    <name type="scientific">Methyloprofundus sedimenti</name>
    <dbReference type="NCBI Taxonomy" id="1420851"/>
    <lineage>
        <taxon>Bacteria</taxon>
        <taxon>Pseudomonadati</taxon>
        <taxon>Pseudomonadota</taxon>
        <taxon>Gammaproteobacteria</taxon>
        <taxon>Methylococcales</taxon>
        <taxon>Methylococcaceae</taxon>
        <taxon>Methyloprofundus</taxon>
    </lineage>
</organism>
<evidence type="ECO:0000313" key="2">
    <source>
        <dbReference type="Proteomes" id="UP000191980"/>
    </source>
</evidence>
<name>A0A1V8M5H3_9GAMM</name>
<dbReference type="STRING" id="1420851.AU255_02230"/>
<evidence type="ECO:0000313" key="1">
    <source>
        <dbReference type="EMBL" id="OQK16746.1"/>
    </source>
</evidence>
<dbReference type="RefSeq" id="WP_080521369.1">
    <property type="nucleotide sequence ID" value="NZ_LPUF01000001.1"/>
</dbReference>
<comment type="caution">
    <text evidence="1">The sequence shown here is derived from an EMBL/GenBank/DDBJ whole genome shotgun (WGS) entry which is preliminary data.</text>
</comment>
<dbReference type="InterPro" id="IPR049537">
    <property type="entry name" value="RelB-like"/>
</dbReference>
<reference evidence="1 2" key="1">
    <citation type="submission" date="2015-12" db="EMBL/GenBank/DDBJ databases">
        <authorList>
            <person name="Shamseldin A."/>
            <person name="Moawad H."/>
            <person name="Abd El-Rahim W.M."/>
            <person name="Sadowsky M.J."/>
        </authorList>
    </citation>
    <scope>NUCLEOTIDE SEQUENCE [LARGE SCALE GENOMIC DNA]</scope>
    <source>
        <strain evidence="1 2">WF1</strain>
    </source>
</reference>
<proteinExistence type="predicted"/>